<dbReference type="CDD" id="cd04496">
    <property type="entry name" value="SSB_OBF"/>
    <property type="match status" value="1"/>
</dbReference>
<evidence type="ECO:0000313" key="5">
    <source>
        <dbReference type="EMBL" id="WZW97398.1"/>
    </source>
</evidence>
<name>A0ABZ3C3T4_9ACTN</name>
<evidence type="ECO:0000313" key="6">
    <source>
        <dbReference type="Proteomes" id="UP001434337"/>
    </source>
</evidence>
<evidence type="ECO:0000256" key="3">
    <source>
        <dbReference type="RuleBase" id="RU000524"/>
    </source>
</evidence>
<gene>
    <name evidence="5" type="ORF">PCC79_10785</name>
</gene>
<dbReference type="InterPro" id="IPR011344">
    <property type="entry name" value="ssDNA-bd"/>
</dbReference>
<protein>
    <recommendedName>
        <fullName evidence="3">Single-stranded DNA-binding protein</fullName>
    </recommendedName>
</protein>
<accession>A0ABZ3C3T4</accession>
<dbReference type="EMBL" id="CP115965">
    <property type="protein sequence ID" value="WZW97398.1"/>
    <property type="molecule type" value="Genomic_DNA"/>
</dbReference>
<dbReference type="InterPro" id="IPR012340">
    <property type="entry name" value="NA-bd_OB-fold"/>
</dbReference>
<keyword evidence="1 2" id="KW-0238">DNA-binding</keyword>
<evidence type="ECO:0000256" key="2">
    <source>
        <dbReference type="PROSITE-ProRule" id="PRU00252"/>
    </source>
</evidence>
<dbReference type="Proteomes" id="UP001434337">
    <property type="component" value="Chromosome"/>
</dbReference>
<dbReference type="RefSeq" id="WP_342371822.1">
    <property type="nucleotide sequence ID" value="NZ_CP115965.1"/>
</dbReference>
<proteinExistence type="predicted"/>
<dbReference type="NCBIfam" id="TIGR00621">
    <property type="entry name" value="ssb"/>
    <property type="match status" value="1"/>
</dbReference>
<dbReference type="GO" id="GO:0003677">
    <property type="term" value="F:DNA binding"/>
    <property type="evidence" value="ECO:0007669"/>
    <property type="project" value="UniProtKB-KW"/>
</dbReference>
<evidence type="ECO:0000256" key="1">
    <source>
        <dbReference type="ARBA" id="ARBA00023125"/>
    </source>
</evidence>
<sequence>MEAQVTVAGNVGTTLEWREVGPSGGRAVFSLAHTPRVRRDGEWSDGETTWYRVTCWRRLAEHVRESVRSGQPVVVGGRLTTQRWQTRDGAPRQDFEIEAQWVAHDLRLGTTQFTKMQPRPVADEPQFESDYEAEQRADEQSAVRQAALDAPGEPPAVRDADGGQAVDADGVILDADDAPEADDRAARAA</sequence>
<feature type="region of interest" description="Disordered" evidence="4">
    <location>
        <begin position="116"/>
        <end position="189"/>
    </location>
</feature>
<dbReference type="Gene3D" id="2.40.50.140">
    <property type="entry name" value="Nucleic acid-binding proteins"/>
    <property type="match status" value="1"/>
</dbReference>
<organism evidence="5 6">
    <name type="scientific">Propioniciclava soli</name>
    <dbReference type="NCBI Taxonomy" id="2775081"/>
    <lineage>
        <taxon>Bacteria</taxon>
        <taxon>Bacillati</taxon>
        <taxon>Actinomycetota</taxon>
        <taxon>Actinomycetes</taxon>
        <taxon>Propionibacteriales</taxon>
        <taxon>Propionibacteriaceae</taxon>
        <taxon>Propioniciclava</taxon>
    </lineage>
</organism>
<dbReference type="Pfam" id="PF00436">
    <property type="entry name" value="SSB"/>
    <property type="match status" value="1"/>
</dbReference>
<reference evidence="5 6" key="1">
    <citation type="journal article" date="2023" name="Environ Microbiome">
        <title>A coral-associated actinobacterium mitigates coral bleaching under heat stress.</title>
        <authorList>
            <person name="Li J."/>
            <person name="Zou Y."/>
            <person name="Li Q."/>
            <person name="Zhang J."/>
            <person name="Bourne D.G."/>
            <person name="Lyu Y."/>
            <person name="Liu C."/>
            <person name="Zhang S."/>
        </authorList>
    </citation>
    <scope>NUCLEOTIDE SEQUENCE [LARGE SCALE GENOMIC DNA]</scope>
    <source>
        <strain evidence="5 6">SCSIO 13291</strain>
    </source>
</reference>
<dbReference type="SUPFAM" id="SSF50249">
    <property type="entry name" value="Nucleic acid-binding proteins"/>
    <property type="match status" value="1"/>
</dbReference>
<dbReference type="InterPro" id="IPR000424">
    <property type="entry name" value="Primosome_PriB/ssb"/>
</dbReference>
<dbReference type="PANTHER" id="PTHR10302">
    <property type="entry name" value="SINGLE-STRANDED DNA-BINDING PROTEIN"/>
    <property type="match status" value="1"/>
</dbReference>
<dbReference type="PROSITE" id="PS50935">
    <property type="entry name" value="SSB"/>
    <property type="match status" value="1"/>
</dbReference>
<evidence type="ECO:0000256" key="4">
    <source>
        <dbReference type="SAM" id="MobiDB-lite"/>
    </source>
</evidence>
<dbReference type="PANTHER" id="PTHR10302:SF27">
    <property type="entry name" value="SINGLE-STRANDED DNA-BINDING PROTEIN"/>
    <property type="match status" value="1"/>
</dbReference>
<keyword evidence="6" id="KW-1185">Reference proteome</keyword>
<feature type="compositionally biased region" description="Low complexity" evidence="4">
    <location>
        <begin position="162"/>
        <end position="171"/>
    </location>
</feature>